<name>A0ABV8HPT6_9ACTN</name>
<evidence type="ECO:0000313" key="5">
    <source>
        <dbReference type="Proteomes" id="UP001595765"/>
    </source>
</evidence>
<evidence type="ECO:0000259" key="3">
    <source>
        <dbReference type="Pfam" id="PF13399"/>
    </source>
</evidence>
<reference evidence="5" key="1">
    <citation type="journal article" date="2019" name="Int. J. Syst. Evol. Microbiol.">
        <title>The Global Catalogue of Microorganisms (GCM) 10K type strain sequencing project: providing services to taxonomists for standard genome sequencing and annotation.</title>
        <authorList>
            <consortium name="The Broad Institute Genomics Platform"/>
            <consortium name="The Broad Institute Genome Sequencing Center for Infectious Disease"/>
            <person name="Wu L."/>
            <person name="Ma J."/>
        </authorList>
    </citation>
    <scope>NUCLEOTIDE SEQUENCE [LARGE SCALE GENOMIC DNA]</scope>
    <source>
        <strain evidence="5">CGMCC 4.7237</strain>
    </source>
</reference>
<dbReference type="Proteomes" id="UP001595765">
    <property type="component" value="Unassembled WGS sequence"/>
</dbReference>
<accession>A0ABV8HPT6</accession>
<feature type="region of interest" description="Disordered" evidence="1">
    <location>
        <begin position="203"/>
        <end position="247"/>
    </location>
</feature>
<gene>
    <name evidence="4" type="ORF">ACFO3J_21430</name>
</gene>
<feature type="transmembrane region" description="Helical" evidence="2">
    <location>
        <begin position="32"/>
        <end position="51"/>
    </location>
</feature>
<dbReference type="Pfam" id="PF13399">
    <property type="entry name" value="LytR_C"/>
    <property type="match status" value="1"/>
</dbReference>
<keyword evidence="2" id="KW-0812">Transmembrane</keyword>
<organism evidence="4 5">
    <name type="scientific">Streptomyces polygonati</name>
    <dbReference type="NCBI Taxonomy" id="1617087"/>
    <lineage>
        <taxon>Bacteria</taxon>
        <taxon>Bacillati</taxon>
        <taxon>Actinomycetota</taxon>
        <taxon>Actinomycetes</taxon>
        <taxon>Kitasatosporales</taxon>
        <taxon>Streptomycetaceae</taxon>
        <taxon>Streptomyces</taxon>
    </lineage>
</organism>
<dbReference type="InterPro" id="IPR027381">
    <property type="entry name" value="LytR/CpsA/Psr_C"/>
</dbReference>
<keyword evidence="5" id="KW-1185">Reference proteome</keyword>
<feature type="domain" description="LytR/CpsA/Psr regulator C-terminal" evidence="3">
    <location>
        <begin position="97"/>
        <end position="186"/>
    </location>
</feature>
<evidence type="ECO:0000256" key="2">
    <source>
        <dbReference type="SAM" id="Phobius"/>
    </source>
</evidence>
<comment type="caution">
    <text evidence="4">The sequence shown here is derived from an EMBL/GenBank/DDBJ whole genome shotgun (WGS) entry which is preliminary data.</text>
</comment>
<proteinExistence type="predicted"/>
<evidence type="ECO:0000313" key="4">
    <source>
        <dbReference type="EMBL" id="MFC4034020.1"/>
    </source>
</evidence>
<evidence type="ECO:0000256" key="1">
    <source>
        <dbReference type="SAM" id="MobiDB-lite"/>
    </source>
</evidence>
<keyword evidence="2" id="KW-0472">Membrane</keyword>
<sequence>MSMLTPSGMGGKYRVTGNAYPRMRRPRRRGRIVAAVVASVVVLGLFGWGALQLFHVFHGENGSTQAQAAPLNRPSCKPAPVPTHTGKLAPMPQPTAITLNVLNATSRGGLAKTTADQLAGRGFKVAKFGNAPTGYDQRVTQTALLVAGPAGEAAAREAGTQVAGSTIKIDPARKDKTVDLLIGDGFSALATPADAAKARVVAANPPPPKPVCAPAAATSDGKSKGEIKGEGKATDKNTGKTAVKPVH</sequence>
<dbReference type="Gene3D" id="3.30.70.2390">
    <property type="match status" value="1"/>
</dbReference>
<feature type="compositionally biased region" description="Basic and acidic residues" evidence="1">
    <location>
        <begin position="221"/>
        <end position="238"/>
    </location>
</feature>
<keyword evidence="2" id="KW-1133">Transmembrane helix</keyword>
<dbReference type="EMBL" id="JBHSBB010000014">
    <property type="protein sequence ID" value="MFC4034020.1"/>
    <property type="molecule type" value="Genomic_DNA"/>
</dbReference>
<protein>
    <submittedName>
        <fullName evidence="4">LytR C-terminal domain-containing protein</fullName>
    </submittedName>
</protein>
<dbReference type="RefSeq" id="WP_386431463.1">
    <property type="nucleotide sequence ID" value="NZ_JBHSBB010000014.1"/>
</dbReference>